<comment type="subcellular location">
    <subcellularLocation>
        <location evidence="1">Cell membrane</location>
        <topology evidence="1">Multi-pass membrane protein</topology>
    </subcellularLocation>
</comment>
<keyword evidence="4 6" id="KW-1133">Transmembrane helix</keyword>
<feature type="transmembrane region" description="Helical" evidence="6">
    <location>
        <begin position="90"/>
        <end position="108"/>
    </location>
</feature>
<feature type="transmembrane region" description="Helical" evidence="6">
    <location>
        <begin position="173"/>
        <end position="196"/>
    </location>
</feature>
<keyword evidence="5 6" id="KW-0472">Membrane</keyword>
<name>A0A2W5EYT3_9SPHI</name>
<evidence type="ECO:0000256" key="5">
    <source>
        <dbReference type="ARBA" id="ARBA00023136"/>
    </source>
</evidence>
<feature type="transmembrane region" description="Helical" evidence="6">
    <location>
        <begin position="297"/>
        <end position="326"/>
    </location>
</feature>
<feature type="transmembrane region" description="Helical" evidence="6">
    <location>
        <begin position="260"/>
        <end position="277"/>
    </location>
</feature>
<evidence type="ECO:0000256" key="2">
    <source>
        <dbReference type="ARBA" id="ARBA00022475"/>
    </source>
</evidence>
<dbReference type="Pfam" id="PF03706">
    <property type="entry name" value="LPG_synthase_TM"/>
    <property type="match status" value="1"/>
</dbReference>
<proteinExistence type="predicted"/>
<keyword evidence="3 6" id="KW-0812">Transmembrane</keyword>
<evidence type="ECO:0000256" key="4">
    <source>
        <dbReference type="ARBA" id="ARBA00022989"/>
    </source>
</evidence>
<feature type="transmembrane region" description="Helical" evidence="6">
    <location>
        <begin position="52"/>
        <end position="69"/>
    </location>
</feature>
<dbReference type="InterPro" id="IPR022791">
    <property type="entry name" value="L-PG_synthase/AglD"/>
</dbReference>
<dbReference type="GO" id="GO:0005886">
    <property type="term" value="C:plasma membrane"/>
    <property type="evidence" value="ECO:0007669"/>
    <property type="project" value="UniProtKB-SubCell"/>
</dbReference>
<protein>
    <recommendedName>
        <fullName evidence="9">Flippase-like domain-containing protein</fullName>
    </recommendedName>
</protein>
<dbReference type="EMBL" id="QFOI01000125">
    <property type="protein sequence ID" value="PZP49151.1"/>
    <property type="molecule type" value="Genomic_DNA"/>
</dbReference>
<evidence type="ECO:0008006" key="9">
    <source>
        <dbReference type="Google" id="ProtNLM"/>
    </source>
</evidence>
<dbReference type="Proteomes" id="UP000249645">
    <property type="component" value="Unassembled WGS sequence"/>
</dbReference>
<organism evidence="7 8">
    <name type="scientific">Pseudopedobacter saltans</name>
    <dbReference type="NCBI Taxonomy" id="151895"/>
    <lineage>
        <taxon>Bacteria</taxon>
        <taxon>Pseudomonadati</taxon>
        <taxon>Bacteroidota</taxon>
        <taxon>Sphingobacteriia</taxon>
        <taxon>Sphingobacteriales</taxon>
        <taxon>Sphingobacteriaceae</taxon>
        <taxon>Pseudopedobacter</taxon>
    </lineage>
</organism>
<evidence type="ECO:0000313" key="7">
    <source>
        <dbReference type="EMBL" id="PZP49151.1"/>
    </source>
</evidence>
<reference evidence="7 8" key="1">
    <citation type="submission" date="2017-11" db="EMBL/GenBank/DDBJ databases">
        <title>Infants hospitalized years apart are colonized by the same room-sourced microbial strains.</title>
        <authorList>
            <person name="Brooks B."/>
            <person name="Olm M.R."/>
            <person name="Firek B.A."/>
            <person name="Baker R."/>
            <person name="Thomas B.C."/>
            <person name="Morowitz M.J."/>
            <person name="Banfield J.F."/>
        </authorList>
    </citation>
    <scope>NUCLEOTIDE SEQUENCE [LARGE SCALE GENOMIC DNA]</scope>
    <source>
        <strain evidence="7">S2_009_000_R2_76</strain>
    </source>
</reference>
<evidence type="ECO:0000256" key="1">
    <source>
        <dbReference type="ARBA" id="ARBA00004651"/>
    </source>
</evidence>
<feature type="transmembrane region" description="Helical" evidence="6">
    <location>
        <begin position="128"/>
        <end position="152"/>
    </location>
</feature>
<keyword evidence="2" id="KW-1003">Cell membrane</keyword>
<dbReference type="AlphaFoldDB" id="A0A2W5EYT3"/>
<comment type="caution">
    <text evidence="7">The sequence shown here is derived from an EMBL/GenBank/DDBJ whole genome shotgun (WGS) entry which is preliminary data.</text>
</comment>
<evidence type="ECO:0000313" key="8">
    <source>
        <dbReference type="Proteomes" id="UP000249645"/>
    </source>
</evidence>
<evidence type="ECO:0000256" key="6">
    <source>
        <dbReference type="SAM" id="Phobius"/>
    </source>
</evidence>
<evidence type="ECO:0000256" key="3">
    <source>
        <dbReference type="ARBA" id="ARBA00022692"/>
    </source>
</evidence>
<feature type="transmembrane region" description="Helical" evidence="6">
    <location>
        <begin position="226"/>
        <end position="248"/>
    </location>
</feature>
<accession>A0A2W5EYT3</accession>
<feature type="transmembrane region" description="Helical" evidence="6">
    <location>
        <begin position="12"/>
        <end position="32"/>
    </location>
</feature>
<gene>
    <name evidence="7" type="ORF">DI598_08515</name>
</gene>
<sequence>MLSTSSKYKVLVNYVIGPILFIVLSFFIYRNLTQKEDLASSWTHLQTVFQKHAWLLAILVVLMLLNWTLEAVKWRYLVQSVERISLFKGLRAVMSGLSFSLFIPNGLGEYLGRMLYLNDGKRLRSISVSIVGSISQVIVTFIMGLIGTIILLHQGIGNGALPINPVSRWWLQGLFYFVIGSTVLLILMYFKISWFAKWLQKIPWIYRNRIFIVSLESYDTKLLAKVLLFAFLRYLVFILQYLLVFYMLDIKIPVLECSAATAAMFLIMAVVPTIPVAEVSVRGQISLQLFGLFSNNHLGIISAAILIWMVNIIIPSILGTLFILGVKLFKNK</sequence>